<dbReference type="Proteomes" id="UP001190700">
    <property type="component" value="Unassembled WGS sequence"/>
</dbReference>
<evidence type="ECO:0000256" key="3">
    <source>
        <dbReference type="ARBA" id="ARBA00022695"/>
    </source>
</evidence>
<evidence type="ECO:0000256" key="7">
    <source>
        <dbReference type="ARBA" id="ARBA00022801"/>
    </source>
</evidence>
<dbReference type="Pfam" id="PF17917">
    <property type="entry name" value="RT_RNaseH"/>
    <property type="match status" value="1"/>
</dbReference>
<keyword evidence="6" id="KW-0255">Endonuclease</keyword>
<reference evidence="11 12" key="1">
    <citation type="journal article" date="2015" name="Genome Biol. Evol.">
        <title>Comparative Genomics of a Bacterivorous Green Alga Reveals Evolutionary Causalities and Consequences of Phago-Mixotrophic Mode of Nutrition.</title>
        <authorList>
            <person name="Burns J.A."/>
            <person name="Paasch A."/>
            <person name="Narechania A."/>
            <person name="Kim E."/>
        </authorList>
    </citation>
    <scope>NUCLEOTIDE SEQUENCE [LARGE SCALE GENOMIC DNA]</scope>
    <source>
        <strain evidence="11 12">PLY_AMNH</strain>
    </source>
</reference>
<dbReference type="InterPro" id="IPR041373">
    <property type="entry name" value="RT_RNaseH"/>
</dbReference>
<dbReference type="InterPro" id="IPR051320">
    <property type="entry name" value="Viral_Replic_Matur_Polypro"/>
</dbReference>
<keyword evidence="2" id="KW-0808">Transferase</keyword>
<evidence type="ECO:0000256" key="1">
    <source>
        <dbReference type="ARBA" id="ARBA00022670"/>
    </source>
</evidence>
<evidence type="ECO:0000256" key="8">
    <source>
        <dbReference type="ARBA" id="ARBA00022918"/>
    </source>
</evidence>
<keyword evidence="4" id="KW-0540">Nuclease</keyword>
<dbReference type="Gene3D" id="3.30.70.270">
    <property type="match status" value="1"/>
</dbReference>
<keyword evidence="5" id="KW-0064">Aspartyl protease</keyword>
<dbReference type="SUPFAM" id="SSF56672">
    <property type="entry name" value="DNA/RNA polymerases"/>
    <property type="match status" value="1"/>
</dbReference>
<feature type="domain" description="Reverse transcriptase" evidence="9">
    <location>
        <begin position="5"/>
        <end position="102"/>
    </location>
</feature>
<keyword evidence="12" id="KW-1185">Reference proteome</keyword>
<keyword evidence="3" id="KW-0548">Nucleotidyltransferase</keyword>
<comment type="caution">
    <text evidence="11">The sequence shown here is derived from an EMBL/GenBank/DDBJ whole genome shotgun (WGS) entry which is preliminary data.</text>
</comment>
<organism evidence="11 12">
    <name type="scientific">Cymbomonas tetramitiformis</name>
    <dbReference type="NCBI Taxonomy" id="36881"/>
    <lineage>
        <taxon>Eukaryota</taxon>
        <taxon>Viridiplantae</taxon>
        <taxon>Chlorophyta</taxon>
        <taxon>Pyramimonadophyceae</taxon>
        <taxon>Pyramimonadales</taxon>
        <taxon>Pyramimonadaceae</taxon>
        <taxon>Cymbomonas</taxon>
    </lineage>
</organism>
<evidence type="ECO:0000313" key="11">
    <source>
        <dbReference type="EMBL" id="KAK3284983.1"/>
    </source>
</evidence>
<protein>
    <recommendedName>
        <fullName evidence="13">Reverse transcriptase domain-containing protein</fullName>
    </recommendedName>
</protein>
<dbReference type="AlphaFoldDB" id="A0AAE0GVK3"/>
<dbReference type="EMBL" id="LGRX02002029">
    <property type="protein sequence ID" value="KAK3284983.1"/>
    <property type="molecule type" value="Genomic_DNA"/>
</dbReference>
<keyword evidence="7" id="KW-0378">Hydrolase</keyword>
<dbReference type="GO" id="GO:0003964">
    <property type="term" value="F:RNA-directed DNA polymerase activity"/>
    <property type="evidence" value="ECO:0007669"/>
    <property type="project" value="UniProtKB-KW"/>
</dbReference>
<name>A0AAE0GVK3_9CHLO</name>
<evidence type="ECO:0000256" key="5">
    <source>
        <dbReference type="ARBA" id="ARBA00022750"/>
    </source>
</evidence>
<dbReference type="GO" id="GO:0004519">
    <property type="term" value="F:endonuclease activity"/>
    <property type="evidence" value="ECO:0007669"/>
    <property type="project" value="UniProtKB-KW"/>
</dbReference>
<evidence type="ECO:0000259" key="10">
    <source>
        <dbReference type="Pfam" id="PF17917"/>
    </source>
</evidence>
<evidence type="ECO:0000259" key="9">
    <source>
        <dbReference type="Pfam" id="PF00078"/>
    </source>
</evidence>
<dbReference type="PANTHER" id="PTHR33064:SF37">
    <property type="entry name" value="RIBONUCLEASE H"/>
    <property type="match status" value="1"/>
</dbReference>
<dbReference type="InterPro" id="IPR000477">
    <property type="entry name" value="RT_dom"/>
</dbReference>
<keyword evidence="8" id="KW-0695">RNA-directed DNA polymerase</keyword>
<dbReference type="FunFam" id="3.30.70.270:FF:000003">
    <property type="entry name" value="Transposon Ty3-G Gag-Pol polyprotein"/>
    <property type="match status" value="1"/>
</dbReference>
<evidence type="ECO:0000256" key="6">
    <source>
        <dbReference type="ARBA" id="ARBA00022759"/>
    </source>
</evidence>
<feature type="domain" description="Reverse transcriptase RNase H-like" evidence="10">
    <location>
        <begin position="140"/>
        <end position="246"/>
    </location>
</feature>
<dbReference type="Gene3D" id="3.10.10.10">
    <property type="entry name" value="HIV Type 1 Reverse Transcriptase, subunit A, domain 1"/>
    <property type="match status" value="1"/>
</dbReference>
<dbReference type="GO" id="GO:0004190">
    <property type="term" value="F:aspartic-type endopeptidase activity"/>
    <property type="evidence" value="ECO:0007669"/>
    <property type="project" value="UniProtKB-KW"/>
</dbReference>
<dbReference type="CDD" id="cd09274">
    <property type="entry name" value="RNase_HI_RT_Ty3"/>
    <property type="match status" value="1"/>
</dbReference>
<evidence type="ECO:0000313" key="12">
    <source>
        <dbReference type="Proteomes" id="UP001190700"/>
    </source>
</evidence>
<evidence type="ECO:0008006" key="13">
    <source>
        <dbReference type="Google" id="ProtNLM"/>
    </source>
</evidence>
<accession>A0AAE0GVK3</accession>
<dbReference type="InterPro" id="IPR043128">
    <property type="entry name" value="Rev_trsase/Diguanyl_cyclase"/>
</dbReference>
<dbReference type="InterPro" id="IPR043502">
    <property type="entry name" value="DNA/RNA_pol_sf"/>
</dbReference>
<proteinExistence type="predicted"/>
<evidence type="ECO:0000256" key="2">
    <source>
        <dbReference type="ARBA" id="ARBA00022679"/>
    </source>
</evidence>
<gene>
    <name evidence="11" type="ORF">CYMTET_7402</name>
</gene>
<keyword evidence="1" id="KW-0645">Protease</keyword>
<evidence type="ECO:0000256" key="4">
    <source>
        <dbReference type="ARBA" id="ARBA00022722"/>
    </source>
</evidence>
<dbReference type="CDD" id="cd01647">
    <property type="entry name" value="RT_LTR"/>
    <property type="match status" value="1"/>
</dbReference>
<dbReference type="Pfam" id="PF00078">
    <property type="entry name" value="RVT_1"/>
    <property type="match status" value="1"/>
</dbReference>
<dbReference type="PANTHER" id="PTHR33064">
    <property type="entry name" value="POL PROTEIN"/>
    <property type="match status" value="1"/>
</dbReference>
<dbReference type="GO" id="GO:0006508">
    <property type="term" value="P:proteolysis"/>
    <property type="evidence" value="ECO:0007669"/>
    <property type="project" value="UniProtKB-KW"/>
</dbReference>
<sequence length="367" mass="41430">MAPGDVEKTAFTTQMGSYEWLVMPQGLQNFPSQYQRRMQRALGHLPFVRIFIDDVVVFSNTVEEHYEHVRQLLLTCREKGVFLKRSKCQLLKQSLRFLGHTISGDGCRPQHDKQWAFEELKKALISAPVLALPNVKGAADSSAPFVVQTDSRGIALGGVLMQDNRDGHGLRVIAYGSRQFTTAEQNYHAGERELGALHHCTTVTWRHYLIFTNFRLQGDHRPLEWLMEPGRELSRRQARWYMDLAEVGVPRMEYIKGALLLVPDALSRRPDYKDKDAREGLKEAGVIDPSSDLPMNPLATAGVVNNDPPVSRPRWTLHLDSCLAAVETLLEAEQALRQSNPAAPMVTRSKQRDIVRVGVQPPHPFVP</sequence>